<dbReference type="AlphaFoldDB" id="A0A0D8HH21"/>
<dbReference type="OrthoDB" id="3752109at2"/>
<feature type="transmembrane region" description="Helical" evidence="1">
    <location>
        <begin position="489"/>
        <end position="508"/>
    </location>
</feature>
<protein>
    <recommendedName>
        <fullName evidence="4">Bacterial membrane protein YfhO</fullName>
    </recommendedName>
</protein>
<organism evidence="2 3">
    <name type="scientific">Acidithrix ferrooxidans</name>
    <dbReference type="NCBI Taxonomy" id="1280514"/>
    <lineage>
        <taxon>Bacteria</taxon>
        <taxon>Bacillati</taxon>
        <taxon>Actinomycetota</taxon>
        <taxon>Acidimicrobiia</taxon>
        <taxon>Acidimicrobiales</taxon>
        <taxon>Acidimicrobiaceae</taxon>
        <taxon>Acidithrix</taxon>
    </lineage>
</organism>
<feature type="transmembrane region" description="Helical" evidence="1">
    <location>
        <begin position="902"/>
        <end position="923"/>
    </location>
</feature>
<feature type="transmembrane region" description="Helical" evidence="1">
    <location>
        <begin position="387"/>
        <end position="407"/>
    </location>
</feature>
<feature type="transmembrane region" description="Helical" evidence="1">
    <location>
        <begin position="303"/>
        <end position="324"/>
    </location>
</feature>
<name>A0A0D8HH21_9ACTN</name>
<evidence type="ECO:0000313" key="2">
    <source>
        <dbReference type="EMBL" id="KJF17223.1"/>
    </source>
</evidence>
<feature type="transmembrane region" description="Helical" evidence="1">
    <location>
        <begin position="414"/>
        <end position="436"/>
    </location>
</feature>
<keyword evidence="3" id="KW-1185">Reference proteome</keyword>
<accession>A0A0D8HH21</accession>
<proteinExistence type="predicted"/>
<comment type="caution">
    <text evidence="2">The sequence shown here is derived from an EMBL/GenBank/DDBJ whole genome shotgun (WGS) entry which is preliminary data.</text>
</comment>
<feature type="transmembrane region" description="Helical" evidence="1">
    <location>
        <begin position="227"/>
        <end position="252"/>
    </location>
</feature>
<dbReference type="Proteomes" id="UP000032360">
    <property type="component" value="Unassembled WGS sequence"/>
</dbReference>
<dbReference type="RefSeq" id="WP_052605585.1">
    <property type="nucleotide sequence ID" value="NZ_JXYS01000061.1"/>
</dbReference>
<feature type="transmembrane region" description="Helical" evidence="1">
    <location>
        <begin position="456"/>
        <end position="477"/>
    </location>
</feature>
<dbReference type="EMBL" id="JXYS01000061">
    <property type="protein sequence ID" value="KJF17223.1"/>
    <property type="molecule type" value="Genomic_DNA"/>
</dbReference>
<feature type="transmembrane region" description="Helical" evidence="1">
    <location>
        <begin position="129"/>
        <end position="146"/>
    </location>
</feature>
<feature type="transmembrane region" description="Helical" evidence="1">
    <location>
        <begin position="201"/>
        <end position="221"/>
    </location>
</feature>
<reference evidence="2 3" key="1">
    <citation type="submission" date="2015-01" db="EMBL/GenBank/DDBJ databases">
        <title>Draft genome of the acidophilic iron oxidizer Acidithrix ferrooxidans strain Py-F3.</title>
        <authorList>
            <person name="Poehlein A."/>
            <person name="Eisen S."/>
            <person name="Schloemann M."/>
            <person name="Johnson B.D."/>
            <person name="Daniel R."/>
            <person name="Muehling M."/>
        </authorList>
    </citation>
    <scope>NUCLEOTIDE SEQUENCE [LARGE SCALE GENOMIC DNA]</scope>
    <source>
        <strain evidence="2 3">Py-F3</strain>
    </source>
</reference>
<gene>
    <name evidence="2" type="ORF">AXFE_19360</name>
</gene>
<feature type="transmembrane region" description="Helical" evidence="1">
    <location>
        <begin position="90"/>
        <end position="117"/>
    </location>
</feature>
<evidence type="ECO:0000256" key="1">
    <source>
        <dbReference type="SAM" id="Phobius"/>
    </source>
</evidence>
<feature type="transmembrane region" description="Helical" evidence="1">
    <location>
        <begin position="345"/>
        <end position="367"/>
    </location>
</feature>
<keyword evidence="1" id="KW-1133">Transmembrane helix</keyword>
<keyword evidence="1" id="KW-0812">Transmembrane</keyword>
<sequence>MRYLRVRQDQYRVLSFGLILLGLYLAINGLPALLGHPVIVSDNLTQNNPLRFLAGEIYRSGHLPTWNIFAWSGTPLLAGFNAGVFFPLEVLYLVLAPVPAFIIFISILECTFAIGMLRLFERLHFNPQASRIVAFFAPILSYFASQSVHLDMLGGLAMLPFMVSAILRLSEEPSAKNSLRQGVIFGTSYALVVLSGAPEAMLYEGIFVALVLLMVAISFKIRVKRLVTFLAIAALVAILLSSAQLIPGYSFITASQRGSHPFNYAAAGPFYPISFISLIAPFLFGGPGSVLPNYFGPYVFEEITIYIGIIFLALAIWTLLRIIIPTGSISPAIDLGSEEQQTRRYLRILTIAAVISTLLALAAFTPLESLMLYVPIYNRQRLPSRNIFALDFLLSIYSVPALSNLFARRRIDKTLFWIVGGLVVAIAMANGLLLAFTKTFVAAVDGGGRTHYPLKAILLSSLFEILLLVGFIGIFATKRPRLKKVIQRRLLVGLFILDSAGFAFQSYLGEHTPTSTIMATNSYAKTFANIVKKSYGRYGLYDPNLYYYGDLLKIGTPNLNVYNSISSIQGYSSLSLGNYEAVTSSHQQASFDPTLLVSPLGKAIALSIVATGSLYLNNFNTGSPNPVTIPNASQMTPGLTNSPLTTVHESNFVGQTIKTNRILIDFAVFNPATGSLENSTTLYDRSIKSIGVSLNGSKKIHYGRLTSQSAIGTTGIIQYTYTLNQPTTFNQVLATQTIPKSGNLGQSIEAGISFPVANGYITLNSPLTQYLTPQHYHLVTTLGSLEIYQRNTAPLVTMPAVANPSNPSEFAAPPIVNASNMPRLIASSIKLDGSMTYKFSASKPTVVTISQTWAKGWMIANQAASGSSGSQAMPAQECGVFICFSIPAGVSNIHASYKQPHLSLALATSGLGLILIVVLLLLSKDSDSGESKRTKNKSIKRQK</sequence>
<evidence type="ECO:0000313" key="3">
    <source>
        <dbReference type="Proteomes" id="UP000032360"/>
    </source>
</evidence>
<keyword evidence="1" id="KW-0472">Membrane</keyword>
<evidence type="ECO:0008006" key="4">
    <source>
        <dbReference type="Google" id="ProtNLM"/>
    </source>
</evidence>
<feature type="transmembrane region" description="Helical" evidence="1">
    <location>
        <begin position="12"/>
        <end position="34"/>
    </location>
</feature>
<dbReference type="STRING" id="1280514.AXFE_19360"/>